<name>A0A146JVX3_9EUKA</name>
<sequence length="303" mass="35021">LAYFDETLGPILHKPPQLFEEQNIQQKLAYLLLPPGAQNCESDYFSTCFCNLRFSAVYFTMQSDVFKRGSQTYCLSQYGDDSILTNQDKLIQYQQSLKLELIQSNFNLNSLVLGDLKCMKQKIVMKQTKSQLLQPYAKQLKASLLLDARVAILTKPPLQNVMNELKVLSKHTFLQLKYIIKTKFLGLIGITNQQELVDKHINEFQINESDKAKYCGQIAVIVDESLCSTFDIVITSRYELKGNIQLPKIQDNIYCHSDLVCCFKNDYKSLDQLYKDRQKGQNDLQKAYQLFYKYEAIDSTLFV</sequence>
<protein>
    <submittedName>
        <fullName evidence="1">Uncharacterized protein</fullName>
    </submittedName>
</protein>
<dbReference type="AlphaFoldDB" id="A0A146JVX3"/>
<reference evidence="1" key="1">
    <citation type="submission" date="2015-07" db="EMBL/GenBank/DDBJ databases">
        <title>Adaptation to a free-living lifestyle via gene acquisitions in the diplomonad Trepomonas sp. PC1.</title>
        <authorList>
            <person name="Xu F."/>
            <person name="Jerlstrom-Hultqvist J."/>
            <person name="Kolisko M."/>
            <person name="Simpson A.G.B."/>
            <person name="Roger A.J."/>
            <person name="Svard S.G."/>
            <person name="Andersson J.O."/>
        </authorList>
    </citation>
    <scope>NUCLEOTIDE SEQUENCE</scope>
    <source>
        <strain evidence="1">PC1</strain>
    </source>
</reference>
<feature type="non-terminal residue" evidence="1">
    <location>
        <position position="1"/>
    </location>
</feature>
<accession>A0A146JVX3</accession>
<organism evidence="1">
    <name type="scientific">Trepomonas sp. PC1</name>
    <dbReference type="NCBI Taxonomy" id="1076344"/>
    <lineage>
        <taxon>Eukaryota</taxon>
        <taxon>Metamonada</taxon>
        <taxon>Diplomonadida</taxon>
        <taxon>Hexamitidae</taxon>
        <taxon>Hexamitinae</taxon>
        <taxon>Trepomonas</taxon>
    </lineage>
</organism>
<gene>
    <name evidence="1" type="ORF">TPC1_31812</name>
</gene>
<proteinExistence type="predicted"/>
<dbReference type="EMBL" id="GDID01007913">
    <property type="protein sequence ID" value="JAP88693.1"/>
    <property type="molecule type" value="Transcribed_RNA"/>
</dbReference>
<evidence type="ECO:0000313" key="1">
    <source>
        <dbReference type="EMBL" id="JAP88693.1"/>
    </source>
</evidence>